<feature type="region of interest" description="Disordered" evidence="11">
    <location>
        <begin position="286"/>
        <end position="347"/>
    </location>
</feature>
<dbReference type="PANTHER" id="PTHR46105:SF5">
    <property type="entry name" value="ZINC FINGER AND BTB DOMAIN-CONTAINING PROTEIN 44 ISOFORM X1"/>
    <property type="match status" value="1"/>
</dbReference>
<evidence type="ECO:0000259" key="13">
    <source>
        <dbReference type="PROSITE" id="PS50157"/>
    </source>
</evidence>
<dbReference type="InterPro" id="IPR041588">
    <property type="entry name" value="Integrase_H2C2"/>
</dbReference>
<feature type="region of interest" description="Disordered" evidence="11">
    <location>
        <begin position="362"/>
        <end position="518"/>
    </location>
</feature>
<keyword evidence="15" id="KW-1185">Reference proteome</keyword>
<dbReference type="InterPro" id="IPR000210">
    <property type="entry name" value="BTB/POZ_dom"/>
</dbReference>
<evidence type="ECO:0000256" key="10">
    <source>
        <dbReference type="PROSITE-ProRule" id="PRU00042"/>
    </source>
</evidence>
<keyword evidence="3" id="KW-0677">Repeat</keyword>
<feature type="compositionally biased region" description="Basic and acidic residues" evidence="11">
    <location>
        <begin position="897"/>
        <end position="908"/>
    </location>
</feature>
<evidence type="ECO:0000313" key="14">
    <source>
        <dbReference type="EMBL" id="KAG7467312.1"/>
    </source>
</evidence>
<evidence type="ECO:0000256" key="3">
    <source>
        <dbReference type="ARBA" id="ARBA00022737"/>
    </source>
</evidence>
<feature type="compositionally biased region" description="Low complexity" evidence="11">
    <location>
        <begin position="570"/>
        <end position="606"/>
    </location>
</feature>
<dbReference type="Gene3D" id="3.30.710.10">
    <property type="entry name" value="Potassium Channel Kv1.1, Chain A"/>
    <property type="match status" value="1"/>
</dbReference>
<dbReference type="InterPro" id="IPR036236">
    <property type="entry name" value="Znf_C2H2_sf"/>
</dbReference>
<dbReference type="Pfam" id="PF00651">
    <property type="entry name" value="BTB"/>
    <property type="match status" value="1"/>
</dbReference>
<feature type="region of interest" description="Disordered" evidence="11">
    <location>
        <begin position="641"/>
        <end position="676"/>
    </location>
</feature>
<evidence type="ECO:0000256" key="6">
    <source>
        <dbReference type="ARBA" id="ARBA00023015"/>
    </source>
</evidence>
<evidence type="ECO:0000256" key="9">
    <source>
        <dbReference type="ARBA" id="ARBA00023242"/>
    </source>
</evidence>
<dbReference type="SUPFAM" id="SSF54695">
    <property type="entry name" value="POZ domain"/>
    <property type="match status" value="1"/>
</dbReference>
<dbReference type="SUPFAM" id="SSF57667">
    <property type="entry name" value="beta-beta-alpha zinc fingers"/>
    <property type="match status" value="1"/>
</dbReference>
<dbReference type="InterPro" id="IPR011333">
    <property type="entry name" value="SKP1/BTB/POZ_sf"/>
</dbReference>
<feature type="compositionally biased region" description="Basic and acidic residues" evidence="11">
    <location>
        <begin position="768"/>
        <end position="791"/>
    </location>
</feature>
<keyword evidence="5" id="KW-0862">Zinc</keyword>
<dbReference type="SMART" id="SM00225">
    <property type="entry name" value="BTB"/>
    <property type="match status" value="1"/>
</dbReference>
<sequence length="1062" mass="117321">MAGDCTYNIHCTNDDTFGNKHLLDRKQELAVDSGVRETTQDKTQIAAIPSSYFEVINGVLCRKKLERGSINYREVLDRDRQLNAIATFHQKRPGKRHHTLEDTYRFVSDKYWWEGMYFHIREYVQDCQECQAQQKRQEVPARPCVSKTLTSHGNDVLRKLKGQWEEGLFCDITLKTRGRTFPAHRAVLAAVSEYFQEVFAEMASSSSPQSAIDLTGFSAESFLPLLEFSYTSTLSLKLENLMEISAMARHFRMWAVVEACKAIRMEQGGHGSGSVGTNCLRKEAGAGRGPSAGSVFSEFPDGRQDRSAVTAGTEGLHRKRKREWNSREEDPADESVSLRKRPAPSREHLVDESFKLILELSDKSGTDTPSKSPARCLPKCGSPQSAEHPCSPVRRLKLMDFKSPSSKRKTSPRGLSASSARRPVSPPHRQPGRALRSTPVPARAEPHRQPKAESSPGDRGVRGAGTPSVTPSSYSPSCSTKSKQNLNFTEILPGSSPAKQEEPQQQQQQQEEDLQSSNTLEKYRLLSVLGLQRKCLLPGPEDLTVRKQKKRLCKLKVSSYSLSSQRKPRAPAASACSSSSSTASSSAMSSGTRSTGITSSGGPSCSLGDGKSTTFLDRVIKTEPPEPLSIEEMTVRREGRPLAPAQPHGRNARSKAAPVPTERRELRRSVRGRDAPLTGLRTLRTRNVETGSCTSIRKSVRVKKEPSTISIQSLALSTHRQRNHLKMKRGDPLDELSARVSRRAVRGQQYSGSRPVTQTATQQKTGTRGRDSKPRRVPGEGRRTPKEETVGSRKAPGVGKRPIGRRNGSGGQVPVRGLQRPVKDEPADPVPVSAPPAPAMGKRQSRPPVKLLDPGFLFHFCRPVSAVKKEEETDVAICLTRSVSCGRSGFPRRARGGLRESLRSDRKQLRAKGGAGGPPLKKRAAPCVTARGGGMQDCPRKPALPSAGRVKAKGEVPKKLRGPLPLHPQRSALLESIRRARLKRLRGGRRRAAPLSSHSCLQCGTTYRSCEALIMHRIRHVEGKHWPCPLCSKTFFRQRNVQDHIRTHDQKLYKCRVCLSAS</sequence>
<keyword evidence="6" id="KW-0805">Transcription regulation</keyword>
<feature type="compositionally biased region" description="Basic and acidic residues" evidence="11">
    <location>
        <begin position="661"/>
        <end position="674"/>
    </location>
</feature>
<dbReference type="PANTHER" id="PTHR46105">
    <property type="entry name" value="AGAP004733-PA"/>
    <property type="match status" value="1"/>
</dbReference>
<accession>A0A9D3T2D2</accession>
<feature type="domain" description="BTB" evidence="12">
    <location>
        <begin position="170"/>
        <end position="238"/>
    </location>
</feature>
<gene>
    <name evidence="14" type="ORF">MATL_G00152040</name>
</gene>
<protein>
    <submittedName>
        <fullName evidence="14">Uncharacterized protein</fullName>
    </submittedName>
</protein>
<dbReference type="SMART" id="SM00355">
    <property type="entry name" value="ZnF_C2H2"/>
    <property type="match status" value="2"/>
</dbReference>
<keyword evidence="8" id="KW-0804">Transcription</keyword>
<feature type="region of interest" description="Disordered" evidence="11">
    <location>
        <begin position="560"/>
        <end position="617"/>
    </location>
</feature>
<dbReference type="EMBL" id="JAFDVH010000012">
    <property type="protein sequence ID" value="KAG7467312.1"/>
    <property type="molecule type" value="Genomic_DNA"/>
</dbReference>
<dbReference type="GO" id="GO:0000981">
    <property type="term" value="F:DNA-binding transcription factor activity, RNA polymerase II-specific"/>
    <property type="evidence" value="ECO:0007669"/>
    <property type="project" value="TreeGrafter"/>
</dbReference>
<organism evidence="14 15">
    <name type="scientific">Megalops atlanticus</name>
    <name type="common">Tarpon</name>
    <name type="synonym">Clupea gigantea</name>
    <dbReference type="NCBI Taxonomy" id="7932"/>
    <lineage>
        <taxon>Eukaryota</taxon>
        <taxon>Metazoa</taxon>
        <taxon>Chordata</taxon>
        <taxon>Craniata</taxon>
        <taxon>Vertebrata</taxon>
        <taxon>Euteleostomi</taxon>
        <taxon>Actinopterygii</taxon>
        <taxon>Neopterygii</taxon>
        <taxon>Teleostei</taxon>
        <taxon>Elopiformes</taxon>
        <taxon>Megalopidae</taxon>
        <taxon>Megalops</taxon>
    </lineage>
</organism>
<dbReference type="GO" id="GO:0008270">
    <property type="term" value="F:zinc ion binding"/>
    <property type="evidence" value="ECO:0007669"/>
    <property type="project" value="UniProtKB-KW"/>
</dbReference>
<dbReference type="GO" id="GO:0000978">
    <property type="term" value="F:RNA polymerase II cis-regulatory region sequence-specific DNA binding"/>
    <property type="evidence" value="ECO:0007669"/>
    <property type="project" value="TreeGrafter"/>
</dbReference>
<evidence type="ECO:0000256" key="4">
    <source>
        <dbReference type="ARBA" id="ARBA00022771"/>
    </source>
</evidence>
<dbReference type="GO" id="GO:0005634">
    <property type="term" value="C:nucleus"/>
    <property type="evidence" value="ECO:0007669"/>
    <property type="project" value="UniProtKB-SubCell"/>
</dbReference>
<dbReference type="AlphaFoldDB" id="A0A9D3T2D2"/>
<feature type="domain" description="C2H2-type" evidence="13">
    <location>
        <begin position="998"/>
        <end position="1025"/>
    </location>
</feature>
<dbReference type="OrthoDB" id="6425912at2759"/>
<proteinExistence type="predicted"/>
<keyword evidence="7" id="KW-0238">DNA-binding</keyword>
<dbReference type="Pfam" id="PF17921">
    <property type="entry name" value="Integrase_H2C2"/>
    <property type="match status" value="1"/>
</dbReference>
<feature type="compositionally biased region" description="Low complexity" evidence="11">
    <location>
        <begin position="466"/>
        <end position="482"/>
    </location>
</feature>
<dbReference type="Proteomes" id="UP001046870">
    <property type="component" value="Chromosome 12"/>
</dbReference>
<evidence type="ECO:0000259" key="12">
    <source>
        <dbReference type="PROSITE" id="PS50097"/>
    </source>
</evidence>
<reference evidence="14" key="1">
    <citation type="submission" date="2021-01" db="EMBL/GenBank/DDBJ databases">
        <authorList>
            <person name="Zahm M."/>
            <person name="Roques C."/>
            <person name="Cabau C."/>
            <person name="Klopp C."/>
            <person name="Donnadieu C."/>
            <person name="Jouanno E."/>
            <person name="Lampietro C."/>
            <person name="Louis A."/>
            <person name="Herpin A."/>
            <person name="Echchiki A."/>
            <person name="Berthelot C."/>
            <person name="Parey E."/>
            <person name="Roest-Crollius H."/>
            <person name="Braasch I."/>
            <person name="Postlethwait J."/>
            <person name="Bobe J."/>
            <person name="Montfort J."/>
            <person name="Bouchez O."/>
            <person name="Begum T."/>
            <person name="Mejri S."/>
            <person name="Adams A."/>
            <person name="Chen W.-J."/>
            <person name="Guiguen Y."/>
        </authorList>
    </citation>
    <scope>NUCLEOTIDE SEQUENCE</scope>
    <source>
        <strain evidence="14">YG-15Mar2019-1</strain>
        <tissue evidence="14">Brain</tissue>
    </source>
</reference>
<feature type="compositionally biased region" description="Polar residues" evidence="11">
    <location>
        <begin position="748"/>
        <end position="766"/>
    </location>
</feature>
<comment type="subcellular location">
    <subcellularLocation>
        <location evidence="1">Nucleus</location>
    </subcellularLocation>
</comment>
<evidence type="ECO:0000256" key="2">
    <source>
        <dbReference type="ARBA" id="ARBA00022723"/>
    </source>
</evidence>
<evidence type="ECO:0000313" key="15">
    <source>
        <dbReference type="Proteomes" id="UP001046870"/>
    </source>
</evidence>
<keyword evidence="9" id="KW-0539">Nucleus</keyword>
<dbReference type="PROSITE" id="PS00028">
    <property type="entry name" value="ZINC_FINGER_C2H2_1"/>
    <property type="match status" value="2"/>
</dbReference>
<feature type="region of interest" description="Disordered" evidence="11">
    <location>
        <begin position="891"/>
        <end position="965"/>
    </location>
</feature>
<evidence type="ECO:0000256" key="11">
    <source>
        <dbReference type="SAM" id="MobiDB-lite"/>
    </source>
</evidence>
<feature type="region of interest" description="Disordered" evidence="11">
    <location>
        <begin position="743"/>
        <end position="848"/>
    </location>
</feature>
<dbReference type="Gene3D" id="1.10.340.70">
    <property type="match status" value="1"/>
</dbReference>
<dbReference type="Gene3D" id="3.30.160.60">
    <property type="entry name" value="Classic Zinc Finger"/>
    <property type="match status" value="1"/>
</dbReference>
<evidence type="ECO:0000256" key="8">
    <source>
        <dbReference type="ARBA" id="ARBA00023163"/>
    </source>
</evidence>
<feature type="domain" description="C2H2-type" evidence="13">
    <location>
        <begin position="1026"/>
        <end position="1048"/>
    </location>
</feature>
<feature type="compositionally biased region" description="Pro residues" evidence="11">
    <location>
        <begin position="828"/>
        <end position="838"/>
    </location>
</feature>
<feature type="compositionally biased region" description="Low complexity" evidence="11">
    <location>
        <begin position="412"/>
        <end position="423"/>
    </location>
</feature>
<comment type="caution">
    <text evidence="14">The sequence shown here is derived from an EMBL/GenBank/DDBJ whole genome shotgun (WGS) entry which is preliminary data.</text>
</comment>
<dbReference type="InterPro" id="IPR013087">
    <property type="entry name" value="Znf_C2H2_type"/>
</dbReference>
<keyword evidence="2" id="KW-0479">Metal-binding</keyword>
<dbReference type="PROSITE" id="PS50157">
    <property type="entry name" value="ZINC_FINGER_C2H2_2"/>
    <property type="match status" value="2"/>
</dbReference>
<evidence type="ECO:0000256" key="7">
    <source>
        <dbReference type="ARBA" id="ARBA00023125"/>
    </source>
</evidence>
<dbReference type="PROSITE" id="PS50097">
    <property type="entry name" value="BTB"/>
    <property type="match status" value="1"/>
</dbReference>
<name>A0A9D3T2D2_MEGAT</name>
<keyword evidence="4 10" id="KW-0863">Zinc-finger</keyword>
<dbReference type="InterPro" id="IPR050457">
    <property type="entry name" value="ZnFinger_BTB_dom_contain"/>
</dbReference>
<evidence type="ECO:0000256" key="1">
    <source>
        <dbReference type="ARBA" id="ARBA00004123"/>
    </source>
</evidence>
<evidence type="ECO:0000256" key="5">
    <source>
        <dbReference type="ARBA" id="ARBA00022833"/>
    </source>
</evidence>